<comment type="similarity">
    <text evidence="3 8">Belongs to the COQ9 family.</text>
</comment>
<dbReference type="RefSeq" id="XP_073973824.1">
    <property type="nucleotide sequence ID" value="XM_074117723.1"/>
</dbReference>
<evidence type="ECO:0000256" key="4">
    <source>
        <dbReference type="ARBA" id="ARBA00022688"/>
    </source>
</evidence>
<dbReference type="Pfam" id="PF08511">
    <property type="entry name" value="COQ9"/>
    <property type="match status" value="1"/>
</dbReference>
<name>A0A4P6DB99_RHOPR</name>
<proteinExistence type="inferred from homology"/>
<dbReference type="Gene3D" id="1.10.357.10">
    <property type="entry name" value="Tetracycline Repressor, domain 2"/>
    <property type="match status" value="1"/>
</dbReference>
<evidence type="ECO:0000313" key="11">
    <source>
        <dbReference type="EMBL" id="MOY45690.1"/>
    </source>
</evidence>
<evidence type="ECO:0000259" key="9">
    <source>
        <dbReference type="Pfam" id="PF08511"/>
    </source>
</evidence>
<feature type="domain" description="COQ9 C-terminal" evidence="9">
    <location>
        <begin position="169"/>
        <end position="239"/>
    </location>
</feature>
<dbReference type="GO" id="GO:0006744">
    <property type="term" value="P:ubiquinone biosynthetic process"/>
    <property type="evidence" value="ECO:0007669"/>
    <property type="project" value="UniProtKB-UniRule"/>
</dbReference>
<dbReference type="InterPro" id="IPR012762">
    <property type="entry name" value="Ubiq_biosynth_COQ9"/>
</dbReference>
<evidence type="ECO:0000256" key="3">
    <source>
        <dbReference type="ARBA" id="ARBA00010766"/>
    </source>
</evidence>
<dbReference type="GeneID" id="141448884"/>
<evidence type="ECO:0000256" key="8">
    <source>
        <dbReference type="RuleBase" id="RU366063"/>
    </source>
</evidence>
<evidence type="ECO:0000256" key="6">
    <source>
        <dbReference type="ARBA" id="ARBA00023121"/>
    </source>
</evidence>
<keyword evidence="11" id="KW-0830">Ubiquinone</keyword>
<evidence type="ECO:0000256" key="5">
    <source>
        <dbReference type="ARBA" id="ARBA00022946"/>
    </source>
</evidence>
<reference evidence="11" key="1">
    <citation type="submission" date="2019-04" db="EMBL/GenBank/DDBJ databases">
        <title>Analysis of the testis transcriptome of the Chagas disease vector Rhodnius prolixus.</title>
        <authorList>
            <person name="Cesar J."/>
            <person name="Ribeiro J.M."/>
            <person name="Pereira M.H."/>
            <person name="Araujo R.N."/>
            <person name="Gontijo N.F."/>
            <person name="Pessoa G."/>
            <person name="Sant'Anna M.V."/>
            <person name="Sorgine M.H."/>
            <person name="Majerowicz D."/>
            <person name="Carvalho A.B."/>
            <person name="Braz G."/>
            <person name="Mesquita R."/>
            <person name="Lagerblad P.O."/>
            <person name="Koerich L.B."/>
        </authorList>
    </citation>
    <scope>NUCLEOTIDE SEQUENCE</scope>
</reference>
<evidence type="ECO:0000256" key="2">
    <source>
        <dbReference type="ARBA" id="ARBA00004749"/>
    </source>
</evidence>
<dbReference type="AlphaFoldDB" id="A0A4P6DB99"/>
<dbReference type="UniPathway" id="UPA00232"/>
<dbReference type="InterPro" id="IPR048674">
    <property type="entry name" value="COQ9_HTH"/>
</dbReference>
<sequence length="274" mass="31357">MVRNIFSQASRWTVIYKSCLIDGLKHRCFCARSSQEPGSIGQEQKINGRDINESLLKKKILDSALQFVNQYGWNKTSISAGAEILGYPGIIHGMYAKGGIELVQHFYMTSNNNLIDFLKARSAVISTESNNEFSRSLIRDAIQERLKMIIPFIDRWPEALALMSQPQNVPTALANLLTMVDDICYYAGDRSVNMSWYSRRVGLAGLYKVTELYMLQDTSEDFARTWNFLNRRMEEAEHLEGYFLQTENASQFAKQFASATFTTARNILGLRWNR</sequence>
<accession>A0A4P6DB99</accession>
<keyword evidence="4 8" id="KW-0831">Ubiquinone biosynthesis</keyword>
<keyword evidence="5" id="KW-0809">Transit peptide</keyword>
<comment type="pathway">
    <text evidence="2 8">Cofactor biosynthesis; ubiquinone biosynthesis.</text>
</comment>
<comment type="function">
    <text evidence="8">Membrane-associated protein that warps the membrane surface to access and bind aromatic isoprenes with high specificity, including ubiquinone (CoQ) isoprene intermediates and presents them directly to Coq7, therefore facilitating the Coq7-mediated hydroxylase step. Participates in the biosynthesis of coenzyme Q, also named ubiquinone, an essential lipid-soluble electron transporter for aerobic cellular respiration.</text>
</comment>
<keyword evidence="7 8" id="KW-0496">Mitochondrion</keyword>
<evidence type="ECO:0000259" key="10">
    <source>
        <dbReference type="Pfam" id="PF21392"/>
    </source>
</evidence>
<feature type="domain" description="Ubiquinone biosynthesis protein COQ9 HTH" evidence="10">
    <location>
        <begin position="56"/>
        <end position="83"/>
    </location>
</feature>
<dbReference type="FunFam" id="1.10.357.10:FF:000004">
    <property type="entry name" value="Ubiquinone biosynthesis protein COQ9, mitochondrial"/>
    <property type="match status" value="1"/>
</dbReference>
<dbReference type="VEuPathDB" id="VectorBase:RPRC012715"/>
<dbReference type="PANTHER" id="PTHR21427:SF19">
    <property type="entry name" value="UBIQUINONE BIOSYNTHESIS PROTEIN COQ9, MITOCHONDRIAL"/>
    <property type="match status" value="1"/>
</dbReference>
<dbReference type="NCBIfam" id="TIGR02396">
    <property type="entry name" value="diverge_rpsU"/>
    <property type="match status" value="1"/>
</dbReference>
<organism evidence="11">
    <name type="scientific">Rhodnius prolixus</name>
    <name type="common">Triatomid bug</name>
    <dbReference type="NCBI Taxonomy" id="13249"/>
    <lineage>
        <taxon>Eukaryota</taxon>
        <taxon>Metazoa</taxon>
        <taxon>Ecdysozoa</taxon>
        <taxon>Arthropoda</taxon>
        <taxon>Hexapoda</taxon>
        <taxon>Insecta</taxon>
        <taxon>Pterygota</taxon>
        <taxon>Neoptera</taxon>
        <taxon>Paraneoptera</taxon>
        <taxon>Hemiptera</taxon>
        <taxon>Heteroptera</taxon>
        <taxon>Panheteroptera</taxon>
        <taxon>Cimicomorpha</taxon>
        <taxon>Reduviidae</taxon>
        <taxon>Triatominae</taxon>
        <taxon>Rhodnius</taxon>
    </lineage>
</organism>
<dbReference type="Pfam" id="PF21392">
    <property type="entry name" value="COQ9_N"/>
    <property type="match status" value="1"/>
</dbReference>
<evidence type="ECO:0000256" key="7">
    <source>
        <dbReference type="ARBA" id="ARBA00023128"/>
    </source>
</evidence>
<dbReference type="GO" id="GO:0008289">
    <property type="term" value="F:lipid binding"/>
    <property type="evidence" value="ECO:0007669"/>
    <property type="project" value="UniProtKB-UniRule"/>
</dbReference>
<protein>
    <recommendedName>
        <fullName evidence="8">Ubiquinone biosynthesis protein</fullName>
    </recommendedName>
</protein>
<dbReference type="GO" id="GO:0005743">
    <property type="term" value="C:mitochondrial inner membrane"/>
    <property type="evidence" value="ECO:0007669"/>
    <property type="project" value="TreeGrafter"/>
</dbReference>
<dbReference type="EMBL" id="GHKJ01000660">
    <property type="protein sequence ID" value="MOY45690.1"/>
    <property type="molecule type" value="Transcribed_RNA"/>
</dbReference>
<comment type="subcellular location">
    <subcellularLocation>
        <location evidence="1 8">Mitochondrion</location>
    </subcellularLocation>
</comment>
<dbReference type="PANTHER" id="PTHR21427">
    <property type="entry name" value="UBIQUINONE BIOSYNTHESIS PROTEIN COQ9, MITOCHONDRIAL"/>
    <property type="match status" value="1"/>
</dbReference>
<dbReference type="InterPro" id="IPR013718">
    <property type="entry name" value="COQ9_C"/>
</dbReference>
<keyword evidence="6 8" id="KW-0446">Lipid-binding</keyword>
<evidence type="ECO:0000256" key="1">
    <source>
        <dbReference type="ARBA" id="ARBA00004173"/>
    </source>
</evidence>